<organism evidence="2 3">
    <name type="scientific">Pogonomyrmex barbatus</name>
    <name type="common">red harvester ant</name>
    <dbReference type="NCBI Taxonomy" id="144034"/>
    <lineage>
        <taxon>Eukaryota</taxon>
        <taxon>Metazoa</taxon>
        <taxon>Ecdysozoa</taxon>
        <taxon>Arthropoda</taxon>
        <taxon>Hexapoda</taxon>
        <taxon>Insecta</taxon>
        <taxon>Pterygota</taxon>
        <taxon>Neoptera</taxon>
        <taxon>Endopterygota</taxon>
        <taxon>Hymenoptera</taxon>
        <taxon>Apocrita</taxon>
        <taxon>Aculeata</taxon>
        <taxon>Formicoidea</taxon>
        <taxon>Formicidae</taxon>
        <taxon>Myrmicinae</taxon>
        <taxon>Pogonomyrmex</taxon>
    </lineage>
</organism>
<dbReference type="GeneID" id="105426583"/>
<gene>
    <name evidence="3" type="primary">LOC105426583</name>
</gene>
<name>A0A6I9WW78_9HYME</name>
<dbReference type="Proteomes" id="UP000504615">
    <property type="component" value="Unplaced"/>
</dbReference>
<dbReference type="RefSeq" id="XP_011636179.1">
    <property type="nucleotide sequence ID" value="XM_011637877.2"/>
</dbReference>
<accession>A0A6I9WW78</accession>
<dbReference type="KEGG" id="pbar:105426583"/>
<evidence type="ECO:0000313" key="3">
    <source>
        <dbReference type="RefSeq" id="XP_011636179.1"/>
    </source>
</evidence>
<evidence type="ECO:0000313" key="2">
    <source>
        <dbReference type="Proteomes" id="UP000504615"/>
    </source>
</evidence>
<feature type="compositionally biased region" description="Basic and acidic residues" evidence="1">
    <location>
        <begin position="75"/>
        <end position="91"/>
    </location>
</feature>
<sequence length="131" mass="15305">MFTIEENQVSEMGNVVRFMTLESSEREKEKKRYGSDGNRRICEEYQKYIGLIRQKILDRLSSRDLRLRSIIRIPTPDRDRGPAALEEERSSRVSRSATKRISGRCRGCSSGLPSGKCQLIRSIRYDWIRYA</sequence>
<reference evidence="3" key="1">
    <citation type="submission" date="2025-08" db="UniProtKB">
        <authorList>
            <consortium name="RefSeq"/>
        </authorList>
    </citation>
    <scope>IDENTIFICATION</scope>
</reference>
<proteinExistence type="predicted"/>
<feature type="region of interest" description="Disordered" evidence="1">
    <location>
        <begin position="75"/>
        <end position="98"/>
    </location>
</feature>
<protein>
    <submittedName>
        <fullName evidence="3">Uncharacterized protein LOC105426583</fullName>
    </submittedName>
</protein>
<dbReference type="AlphaFoldDB" id="A0A6I9WW78"/>
<evidence type="ECO:0000256" key="1">
    <source>
        <dbReference type="SAM" id="MobiDB-lite"/>
    </source>
</evidence>
<keyword evidence="2" id="KW-1185">Reference proteome</keyword>